<keyword evidence="1" id="KW-0812">Transmembrane</keyword>
<reference evidence="2 3" key="1">
    <citation type="submission" date="2023-08" db="EMBL/GenBank/DDBJ databases">
        <title>Draft genome sequence of Algoriphagus confluentis.</title>
        <authorList>
            <person name="Takatani N."/>
            <person name="Hosokawa M."/>
            <person name="Sawabe T."/>
        </authorList>
    </citation>
    <scope>NUCLEOTIDE SEQUENCE [LARGE SCALE GENOMIC DNA]</scope>
    <source>
        <strain evidence="2 3">NBRC 111222</strain>
    </source>
</reference>
<keyword evidence="1" id="KW-1133">Transmembrane helix</keyword>
<feature type="transmembrane region" description="Helical" evidence="1">
    <location>
        <begin position="214"/>
        <end position="232"/>
    </location>
</feature>
<keyword evidence="3" id="KW-1185">Reference proteome</keyword>
<evidence type="ECO:0000313" key="3">
    <source>
        <dbReference type="Proteomes" id="UP001338309"/>
    </source>
</evidence>
<protein>
    <submittedName>
        <fullName evidence="2">Uncharacterized protein</fullName>
    </submittedName>
</protein>
<evidence type="ECO:0000256" key="1">
    <source>
        <dbReference type="SAM" id="Phobius"/>
    </source>
</evidence>
<feature type="transmembrane region" description="Helical" evidence="1">
    <location>
        <begin position="167"/>
        <end position="185"/>
    </location>
</feature>
<feature type="transmembrane region" description="Helical" evidence="1">
    <location>
        <begin position="133"/>
        <end position="161"/>
    </location>
</feature>
<feature type="transmembrane region" description="Helical" evidence="1">
    <location>
        <begin position="25"/>
        <end position="50"/>
    </location>
</feature>
<feature type="transmembrane region" description="Helical" evidence="1">
    <location>
        <begin position="62"/>
        <end position="80"/>
    </location>
</feature>
<name>A0ABQ6PTS4_9BACT</name>
<comment type="caution">
    <text evidence="2">The sequence shown here is derived from an EMBL/GenBank/DDBJ whole genome shotgun (WGS) entry which is preliminary data.</text>
</comment>
<proteinExistence type="predicted"/>
<dbReference type="EMBL" id="BTPD01000018">
    <property type="protein sequence ID" value="GMQ31379.1"/>
    <property type="molecule type" value="Genomic_DNA"/>
</dbReference>
<evidence type="ECO:0000313" key="2">
    <source>
        <dbReference type="EMBL" id="GMQ31379.1"/>
    </source>
</evidence>
<sequence>MEDMEKQKDLTWLEHLQKNSWEPEVIISGISLAFLFVIPSRLFEFSVILIQDYGLEQIPAQLILVYFSLIITVFKLFLIIHLIMRFIWAGLLGISYAFPNGVIKENLFKYSQNIDYFHPVHYLLKLERWCSMLYGFPITVAIPIFSITLYLLFLIGIYLIFNLNFEVVYLIFMLTVIGIAISGLVRKNTRVKEMVGKSMSGTIGAVYQSNLGKWSFIVFSLVLILVSVPFTIQDLKGFSGYQAQTNLDEEDYQWPNEQIYYEEFNPEKKRFPRAWTPRKRVSKEDLEIYLPYYVRESKAISQMNVLLETDSISWENLKSYSDQFRIYLNDSLIHPERWRAVKSGHSGQKAIFGQFPIAHLEKGIHEVRVEKLVYLSPFLGVGNELRHRDKWARFEFIKE</sequence>
<gene>
    <name evidence="2" type="ORF">Aconfl_40230</name>
</gene>
<keyword evidence="1" id="KW-0472">Membrane</keyword>
<accession>A0ABQ6PTS4</accession>
<organism evidence="2 3">
    <name type="scientific">Algoriphagus confluentis</name>
    <dbReference type="NCBI Taxonomy" id="1697556"/>
    <lineage>
        <taxon>Bacteria</taxon>
        <taxon>Pseudomonadati</taxon>
        <taxon>Bacteroidota</taxon>
        <taxon>Cytophagia</taxon>
        <taxon>Cytophagales</taxon>
        <taxon>Cyclobacteriaceae</taxon>
        <taxon>Algoriphagus</taxon>
    </lineage>
</organism>
<dbReference type="Proteomes" id="UP001338309">
    <property type="component" value="Unassembled WGS sequence"/>
</dbReference>